<gene>
    <name evidence="1" type="ORF">GOP47_0011567</name>
</gene>
<dbReference type="EMBL" id="JABFUD020000011">
    <property type="protein sequence ID" value="KAI5073554.1"/>
    <property type="molecule type" value="Genomic_DNA"/>
</dbReference>
<comment type="caution">
    <text evidence="1">The sequence shown here is derived from an EMBL/GenBank/DDBJ whole genome shotgun (WGS) entry which is preliminary data.</text>
</comment>
<evidence type="ECO:0000313" key="2">
    <source>
        <dbReference type="Proteomes" id="UP000886520"/>
    </source>
</evidence>
<proteinExistence type="predicted"/>
<organism evidence="1 2">
    <name type="scientific">Adiantum capillus-veneris</name>
    <name type="common">Maidenhair fern</name>
    <dbReference type="NCBI Taxonomy" id="13818"/>
    <lineage>
        <taxon>Eukaryota</taxon>
        <taxon>Viridiplantae</taxon>
        <taxon>Streptophyta</taxon>
        <taxon>Embryophyta</taxon>
        <taxon>Tracheophyta</taxon>
        <taxon>Polypodiopsida</taxon>
        <taxon>Polypodiidae</taxon>
        <taxon>Polypodiales</taxon>
        <taxon>Pteridineae</taxon>
        <taxon>Pteridaceae</taxon>
        <taxon>Vittarioideae</taxon>
        <taxon>Adiantum</taxon>
    </lineage>
</organism>
<dbReference type="Proteomes" id="UP000886520">
    <property type="component" value="Chromosome 11"/>
</dbReference>
<reference evidence="1" key="1">
    <citation type="submission" date="2021-01" db="EMBL/GenBank/DDBJ databases">
        <title>Adiantum capillus-veneris genome.</title>
        <authorList>
            <person name="Fang Y."/>
            <person name="Liao Q."/>
        </authorList>
    </citation>
    <scope>NUCLEOTIDE SEQUENCE</scope>
    <source>
        <strain evidence="1">H3</strain>
        <tissue evidence="1">Leaf</tissue>
    </source>
</reference>
<sequence length="126" mass="14601">MGRGDLPALSSFVKKLCTFEKKTWPEKRRKKRIKGIVVKRKKETSRQLLSPLPLDNWLMFCIVCVSAIFQGYMKVIKPPRYLLSLFRFLTIELDAQIVCASAIFQQFHVCGAKPSHLLGPLLYPFW</sequence>
<evidence type="ECO:0000313" key="1">
    <source>
        <dbReference type="EMBL" id="KAI5073554.1"/>
    </source>
</evidence>
<accession>A0A9D4ZFI6</accession>
<dbReference type="AlphaFoldDB" id="A0A9D4ZFI6"/>
<name>A0A9D4ZFI6_ADICA</name>
<keyword evidence="2" id="KW-1185">Reference proteome</keyword>
<protein>
    <submittedName>
        <fullName evidence="1">Uncharacterized protein</fullName>
    </submittedName>
</protein>